<dbReference type="SMART" id="SM00220">
    <property type="entry name" value="S_TKc"/>
    <property type="match status" value="1"/>
</dbReference>
<evidence type="ECO:0000256" key="3">
    <source>
        <dbReference type="ARBA" id="ARBA00022491"/>
    </source>
</evidence>
<evidence type="ECO:0000256" key="4">
    <source>
        <dbReference type="ARBA" id="ARBA00022741"/>
    </source>
</evidence>
<dbReference type="InterPro" id="IPR036956">
    <property type="entry name" value="Impact_N_sf"/>
</dbReference>
<keyword evidence="2" id="KW-0963">Cytoplasm</keyword>
<evidence type="ECO:0000313" key="12">
    <source>
        <dbReference type="Proteomes" id="UP001642484"/>
    </source>
</evidence>
<dbReference type="Pfam" id="PF01205">
    <property type="entry name" value="Impact_N"/>
    <property type="match status" value="1"/>
</dbReference>
<dbReference type="InterPro" id="IPR011009">
    <property type="entry name" value="Kinase-like_dom_sf"/>
</dbReference>
<dbReference type="PROSITE" id="PS00107">
    <property type="entry name" value="PROTEIN_KINASE_ATP"/>
    <property type="match status" value="1"/>
</dbReference>
<dbReference type="SUPFAM" id="SSF54495">
    <property type="entry name" value="UBC-like"/>
    <property type="match status" value="1"/>
</dbReference>
<dbReference type="PANTHER" id="PTHR24348">
    <property type="entry name" value="SERINE/THREONINE-PROTEIN KINASE UNC-51-RELATED"/>
    <property type="match status" value="1"/>
</dbReference>
<organism evidence="11 12">
    <name type="scientific">Durusdinium trenchii</name>
    <dbReference type="NCBI Taxonomy" id="1381693"/>
    <lineage>
        <taxon>Eukaryota</taxon>
        <taxon>Sar</taxon>
        <taxon>Alveolata</taxon>
        <taxon>Dinophyceae</taxon>
        <taxon>Suessiales</taxon>
        <taxon>Symbiodiniaceae</taxon>
        <taxon>Durusdinium</taxon>
    </lineage>
</organism>
<dbReference type="PROSITE" id="PS50011">
    <property type="entry name" value="PROTEIN_KINASE_DOM"/>
    <property type="match status" value="1"/>
</dbReference>
<evidence type="ECO:0000256" key="1">
    <source>
        <dbReference type="ARBA" id="ARBA00004496"/>
    </source>
</evidence>
<dbReference type="Gene3D" id="3.10.110.10">
    <property type="entry name" value="Ubiquitin Conjugating Enzyme"/>
    <property type="match status" value="1"/>
</dbReference>
<dbReference type="InterPro" id="IPR020568">
    <property type="entry name" value="Ribosomal_Su5_D2-typ_SF"/>
</dbReference>
<dbReference type="EMBL" id="CAXAMN010001558">
    <property type="protein sequence ID" value="CAK8995150.1"/>
    <property type="molecule type" value="Genomic_DNA"/>
</dbReference>
<evidence type="ECO:0000256" key="9">
    <source>
        <dbReference type="SAM" id="MobiDB-lite"/>
    </source>
</evidence>
<gene>
    <name evidence="11" type="ORF">CCMP2556_LOCUS3926</name>
</gene>
<evidence type="ECO:0000256" key="7">
    <source>
        <dbReference type="ARBA" id="ARBA00023016"/>
    </source>
</evidence>
<dbReference type="Proteomes" id="UP001642484">
    <property type="component" value="Unassembled WGS sequence"/>
</dbReference>
<dbReference type="SUPFAM" id="SSF54211">
    <property type="entry name" value="Ribosomal protein S5 domain 2-like"/>
    <property type="match status" value="1"/>
</dbReference>
<dbReference type="PANTHER" id="PTHR24348:SF68">
    <property type="entry name" value="SERINE_THREONINE-PROTEIN KINASE ATG1C"/>
    <property type="match status" value="1"/>
</dbReference>
<comment type="caution">
    <text evidence="11">The sequence shown here is derived from an EMBL/GenBank/DDBJ whole genome shotgun (WGS) entry which is preliminary data.</text>
</comment>
<feature type="binding site" evidence="8">
    <location>
        <position position="305"/>
    </location>
    <ligand>
        <name>ATP</name>
        <dbReference type="ChEBI" id="CHEBI:30616"/>
    </ligand>
</feature>
<comment type="subcellular location">
    <subcellularLocation>
        <location evidence="1">Cytoplasm</location>
    </subcellularLocation>
</comment>
<evidence type="ECO:0000256" key="8">
    <source>
        <dbReference type="PROSITE-ProRule" id="PRU10141"/>
    </source>
</evidence>
<keyword evidence="7" id="KW-0346">Stress response</keyword>
<evidence type="ECO:0000313" key="11">
    <source>
        <dbReference type="EMBL" id="CAK8995150.1"/>
    </source>
</evidence>
<dbReference type="InterPro" id="IPR016135">
    <property type="entry name" value="UBQ-conjugating_enzyme/RWD"/>
</dbReference>
<evidence type="ECO:0000259" key="10">
    <source>
        <dbReference type="PROSITE" id="PS50011"/>
    </source>
</evidence>
<dbReference type="InterPro" id="IPR001498">
    <property type="entry name" value="Impact_N"/>
</dbReference>
<feature type="region of interest" description="Disordered" evidence="9">
    <location>
        <begin position="153"/>
        <end position="185"/>
    </location>
</feature>
<keyword evidence="12" id="KW-1185">Reference proteome</keyword>
<proteinExistence type="predicted"/>
<feature type="compositionally biased region" description="Low complexity" evidence="9">
    <location>
        <begin position="158"/>
        <end position="175"/>
    </location>
</feature>
<feature type="domain" description="Protein kinase" evidence="10">
    <location>
        <begin position="278"/>
        <end position="544"/>
    </location>
</feature>
<dbReference type="InterPro" id="IPR017441">
    <property type="entry name" value="Protein_kinase_ATP_BS"/>
</dbReference>
<sequence>MEFGQWGRGDARMNGWVQPESSLGSVILGDLFTFAQDLFPFAGEEAPVTSSSRSRDPDSVDWTFPGPWRGISGRDVRSVFVREQRRCEQGRGEDFPGLAPCAAFRCFCCDKQIHDGVRYQLAGQDSSTSCWSPQESQETLCQHLLESLLELPKAKSTGSNESRGSSEVSESRGVSTRQGTWEMAEEPEESWELLRSLGPWLELLQLGHYWDQAKQWCQEMGAAEMEEVKENWELFADDLGLNEEERESLAEACLPQEMSPLLPAAKSRETFGDEAMPYVLQEKLGEGATAKVYKCKKGDEEYAVKVIDLHRLCLNPGYEKIKHTIMREMRLLLMLQHRNIVKLVDFQEQQHTIFLVMELIRGGDLWEYLLGKPNGHLDDKEACHLFLQIVDGLSHIHSKNIVHRDLKPQNILLAAPATFEEATGRQKSLPTPVEVKLSDFGHSKLVRDGYTYGRSYVGTPQYLSPEVANQKRYDERADLWSLGVVLYVMLTGSYPFRTSEDPAYFQGRFSFRGNRYAEELIHGLIKKSPHDRMSLEQCLQSTWVQLNGSDLTRGPSARSLTTTSTANDLVGTKECRIRLPRKPKNVAAFKTELETFSLKHRLSANLENLDVLVSFSCDMPEEMIEATKSELWEILHRNCPGLKRSNLFPEGPTSPENRASSNPILHQEHEALASIYTTDFEAWNDYEWVVKVGSDTHLRVQLPAGYPHSEPPIVSVECPRGTAPKVQRELENCWSAGSEGCVFQMVEILRAAVDAMPKLDTESGAAVESPGEEPPVKPEVKVSCDVQICHGETLADRKSTFQAHVALRVHTSTEVEWARNKLLSDKRIKGATHNVVAWRFRQRRPNKLVEDYDDDGEKEAGKKLLDLLQLRHEMDVMVMVSRWRGVVHLGFDRFRDYNKAAQHLLENMPEAGACAWRE</sequence>
<dbReference type="Pfam" id="PF05773">
    <property type="entry name" value="RWD"/>
    <property type="match status" value="1"/>
</dbReference>
<name>A0ABP0I1I7_9DINO</name>
<evidence type="ECO:0000256" key="2">
    <source>
        <dbReference type="ARBA" id="ARBA00022490"/>
    </source>
</evidence>
<dbReference type="InterPro" id="IPR006575">
    <property type="entry name" value="RWD_dom"/>
</dbReference>
<accession>A0ABP0I1I7</accession>
<keyword evidence="3" id="KW-0678">Repressor</keyword>
<dbReference type="InterPro" id="IPR008271">
    <property type="entry name" value="Ser/Thr_kinase_AS"/>
</dbReference>
<dbReference type="InterPro" id="IPR045269">
    <property type="entry name" value="Atg1-like"/>
</dbReference>
<keyword evidence="5 8" id="KW-0067">ATP-binding</keyword>
<dbReference type="InterPro" id="IPR000719">
    <property type="entry name" value="Prot_kinase_dom"/>
</dbReference>
<keyword evidence="4 8" id="KW-0547">Nucleotide-binding</keyword>
<evidence type="ECO:0000256" key="5">
    <source>
        <dbReference type="ARBA" id="ARBA00022840"/>
    </source>
</evidence>
<dbReference type="PROSITE" id="PS00108">
    <property type="entry name" value="PROTEIN_KINASE_ST"/>
    <property type="match status" value="1"/>
</dbReference>
<reference evidence="11 12" key="1">
    <citation type="submission" date="2024-02" db="EMBL/GenBank/DDBJ databases">
        <authorList>
            <person name="Chen Y."/>
            <person name="Shah S."/>
            <person name="Dougan E. K."/>
            <person name="Thang M."/>
            <person name="Chan C."/>
        </authorList>
    </citation>
    <scope>NUCLEOTIDE SEQUENCE [LARGE SCALE GENOMIC DNA]</scope>
</reference>
<dbReference type="Pfam" id="PF00069">
    <property type="entry name" value="Pkinase"/>
    <property type="match status" value="1"/>
</dbReference>
<keyword evidence="6" id="KW-0810">Translation regulation</keyword>
<evidence type="ECO:0000256" key="6">
    <source>
        <dbReference type="ARBA" id="ARBA00022845"/>
    </source>
</evidence>
<protein>
    <recommendedName>
        <fullName evidence="10">Protein kinase domain-containing protein</fullName>
    </recommendedName>
</protein>
<dbReference type="SUPFAM" id="SSF56112">
    <property type="entry name" value="Protein kinase-like (PK-like)"/>
    <property type="match status" value="1"/>
</dbReference>
<dbReference type="Gene3D" id="1.10.510.10">
    <property type="entry name" value="Transferase(Phosphotransferase) domain 1"/>
    <property type="match status" value="1"/>
</dbReference>
<dbReference type="Gene3D" id="3.30.230.30">
    <property type="entry name" value="Impact, N-terminal domain"/>
    <property type="match status" value="1"/>
</dbReference>
<dbReference type="CDD" id="cd11605">
    <property type="entry name" value="RWD_DRWD_ELF-like"/>
    <property type="match status" value="1"/>
</dbReference>